<name>A0R5Y4_MYCS2</name>
<evidence type="ECO:0000313" key="2">
    <source>
        <dbReference type="Proteomes" id="UP000000757"/>
    </source>
</evidence>
<sequence>MLGVLPQLRSSWSLLPQHSLFAWWCCHVYLRTDGTQRVISRLSKN</sequence>
<dbReference type="STRING" id="246196.MSMEG_6357"/>
<gene>
    <name evidence="1" type="ordered locus">MSMEG_6357</name>
</gene>
<proteinExistence type="predicted"/>
<organism evidence="1 2">
    <name type="scientific">Mycolicibacterium smegmatis (strain ATCC 700084 / mc(2)155)</name>
    <name type="common">Mycobacterium smegmatis</name>
    <dbReference type="NCBI Taxonomy" id="246196"/>
    <lineage>
        <taxon>Bacteria</taxon>
        <taxon>Bacillati</taxon>
        <taxon>Actinomycetota</taxon>
        <taxon>Actinomycetes</taxon>
        <taxon>Mycobacteriales</taxon>
        <taxon>Mycobacteriaceae</taxon>
        <taxon>Mycolicibacterium</taxon>
    </lineage>
</organism>
<dbReference type="AlphaFoldDB" id="A0R5Y4"/>
<reference evidence="1 2" key="1">
    <citation type="submission" date="2006-10" db="EMBL/GenBank/DDBJ databases">
        <authorList>
            <person name="Fleischmann R.D."/>
            <person name="Dodson R.J."/>
            <person name="Haft D.H."/>
            <person name="Merkel J.S."/>
            <person name="Nelson W.C."/>
            <person name="Fraser C.M."/>
        </authorList>
    </citation>
    <scope>NUCLEOTIDE SEQUENCE [LARGE SCALE GENOMIC DNA]</scope>
    <source>
        <strain evidence="2">ATCC 700084 / mc(2)155</strain>
    </source>
</reference>
<dbReference type="EMBL" id="CP000480">
    <property type="protein sequence ID" value="ABK75643.1"/>
    <property type="molecule type" value="Genomic_DNA"/>
</dbReference>
<keyword evidence="2" id="KW-1185">Reference proteome</keyword>
<dbReference type="Proteomes" id="UP000000757">
    <property type="component" value="Chromosome"/>
</dbReference>
<accession>A0R5Y4</accession>
<dbReference type="KEGG" id="msm:MSMEG_6357"/>
<protein>
    <submittedName>
        <fullName evidence="1">Uncharacterized protein</fullName>
    </submittedName>
</protein>
<evidence type="ECO:0000313" key="1">
    <source>
        <dbReference type="EMBL" id="ABK75643.1"/>
    </source>
</evidence>